<keyword evidence="2" id="KW-1185">Reference proteome</keyword>
<reference evidence="1 2" key="1">
    <citation type="submission" date="2020-04" db="EMBL/GenBank/DDBJ databases">
        <title>Perkinsus chesapeaki whole genome sequence.</title>
        <authorList>
            <person name="Bogema D.R."/>
        </authorList>
    </citation>
    <scope>NUCLEOTIDE SEQUENCE [LARGE SCALE GENOMIC DNA]</scope>
    <source>
        <strain evidence="1">ATCC PRA-425</strain>
    </source>
</reference>
<dbReference type="AlphaFoldDB" id="A0A7J6KN10"/>
<dbReference type="Proteomes" id="UP000591131">
    <property type="component" value="Unassembled WGS sequence"/>
</dbReference>
<sequence>MAGTACDLMVDRLIYVLVFKETINSTVDGMTSTPAALAIKMAGKEGSYERFKNDVAHELKVELSHPHYVEMYER</sequence>
<dbReference type="OrthoDB" id="410754at2759"/>
<dbReference type="EMBL" id="JAAPAO010001945">
    <property type="protein sequence ID" value="KAF4648518.1"/>
    <property type="molecule type" value="Genomic_DNA"/>
</dbReference>
<evidence type="ECO:0000313" key="2">
    <source>
        <dbReference type="Proteomes" id="UP000591131"/>
    </source>
</evidence>
<proteinExistence type="predicted"/>
<comment type="caution">
    <text evidence="1">The sequence shown here is derived from an EMBL/GenBank/DDBJ whole genome shotgun (WGS) entry which is preliminary data.</text>
</comment>
<evidence type="ECO:0000313" key="1">
    <source>
        <dbReference type="EMBL" id="KAF4648518.1"/>
    </source>
</evidence>
<accession>A0A7J6KN10</accession>
<organism evidence="1 2">
    <name type="scientific">Perkinsus chesapeaki</name>
    <name type="common">Clam parasite</name>
    <name type="synonym">Perkinsus andrewsi</name>
    <dbReference type="NCBI Taxonomy" id="330153"/>
    <lineage>
        <taxon>Eukaryota</taxon>
        <taxon>Sar</taxon>
        <taxon>Alveolata</taxon>
        <taxon>Perkinsozoa</taxon>
        <taxon>Perkinsea</taxon>
        <taxon>Perkinsida</taxon>
        <taxon>Perkinsidae</taxon>
        <taxon>Perkinsus</taxon>
    </lineage>
</organism>
<protein>
    <submittedName>
        <fullName evidence="1">Uncharacterized protein</fullName>
    </submittedName>
</protein>
<gene>
    <name evidence="1" type="ORF">FOL47_003129</name>
</gene>
<name>A0A7J6KN10_PERCH</name>